<evidence type="ECO:0000313" key="1">
    <source>
        <dbReference type="EMBL" id="CAD8069252.1"/>
    </source>
</evidence>
<comment type="caution">
    <text evidence="1">The sequence shown here is derived from an EMBL/GenBank/DDBJ whole genome shotgun (WGS) entry which is preliminary data.</text>
</comment>
<evidence type="ECO:0000313" key="2">
    <source>
        <dbReference type="Proteomes" id="UP000692954"/>
    </source>
</evidence>
<sequence>MKKQKKIRKINRRVIQVTQILKEELLDSWVNTNEYLLSKLDIPTSFNCQAPGSMLEIFLEM</sequence>
<dbReference type="EMBL" id="CAJJDN010000025">
    <property type="protein sequence ID" value="CAD8069252.1"/>
    <property type="molecule type" value="Genomic_DNA"/>
</dbReference>
<dbReference type="Proteomes" id="UP000692954">
    <property type="component" value="Unassembled WGS sequence"/>
</dbReference>
<keyword evidence="2" id="KW-1185">Reference proteome</keyword>
<gene>
    <name evidence="1" type="ORF">PSON_ATCC_30995.1.T0250155</name>
</gene>
<organism evidence="1 2">
    <name type="scientific">Paramecium sonneborni</name>
    <dbReference type="NCBI Taxonomy" id="65129"/>
    <lineage>
        <taxon>Eukaryota</taxon>
        <taxon>Sar</taxon>
        <taxon>Alveolata</taxon>
        <taxon>Ciliophora</taxon>
        <taxon>Intramacronucleata</taxon>
        <taxon>Oligohymenophorea</taxon>
        <taxon>Peniculida</taxon>
        <taxon>Parameciidae</taxon>
        <taxon>Paramecium</taxon>
    </lineage>
</organism>
<reference evidence="1" key="1">
    <citation type="submission" date="2021-01" db="EMBL/GenBank/DDBJ databases">
        <authorList>
            <consortium name="Genoscope - CEA"/>
            <person name="William W."/>
        </authorList>
    </citation>
    <scope>NUCLEOTIDE SEQUENCE</scope>
</reference>
<name>A0A8S1LSD1_9CILI</name>
<dbReference type="AlphaFoldDB" id="A0A8S1LSD1"/>
<proteinExistence type="predicted"/>
<accession>A0A8S1LSD1</accession>
<protein>
    <submittedName>
        <fullName evidence="1">Uncharacterized protein</fullName>
    </submittedName>
</protein>